<reference evidence="2 3" key="1">
    <citation type="submission" date="2020-04" db="EMBL/GenBank/DDBJ databases">
        <authorList>
            <person name="Hogendoorn C."/>
        </authorList>
    </citation>
    <scope>NUCLEOTIDE SEQUENCE [LARGE SCALE GENOMIC DNA]</scope>
    <source>
        <strain evidence="2">COOX1</strain>
    </source>
</reference>
<evidence type="ECO:0000313" key="2">
    <source>
        <dbReference type="EMBL" id="CAB3390342.1"/>
    </source>
</evidence>
<dbReference type="InterPro" id="IPR012912">
    <property type="entry name" value="Plasmid_pRiA4b_Orf3-like"/>
</dbReference>
<evidence type="ECO:0000313" key="3">
    <source>
        <dbReference type="Proteomes" id="UP000502196"/>
    </source>
</evidence>
<proteinExistence type="predicted"/>
<feature type="domain" description="Plasmid pRiA4b Orf3-like" evidence="1">
    <location>
        <begin position="309"/>
        <end position="428"/>
    </location>
</feature>
<name>A0A6F9DZE5_9BACL</name>
<accession>A0A6F9DZE5</accession>
<dbReference type="AlphaFoldDB" id="A0A6F9DZE5"/>
<dbReference type="Gene3D" id="3.10.290.30">
    <property type="entry name" value="MM3350-like"/>
    <property type="match status" value="1"/>
</dbReference>
<dbReference type="Pfam" id="PF07929">
    <property type="entry name" value="PRiA4_ORF3"/>
    <property type="match status" value="1"/>
</dbReference>
<organism evidence="2 3">
    <name type="scientific">Kyrpidia spormannii</name>
    <dbReference type="NCBI Taxonomy" id="2055160"/>
    <lineage>
        <taxon>Bacteria</taxon>
        <taxon>Bacillati</taxon>
        <taxon>Bacillota</taxon>
        <taxon>Bacilli</taxon>
        <taxon>Bacillales</taxon>
        <taxon>Alicyclobacillaceae</taxon>
        <taxon>Kyrpidia</taxon>
    </lineage>
</organism>
<sequence length="435" mass="50935">MRLSNCSLDTLQEGVGRLTDDMLEAMYPLCRDFETFMDYVGRSEVTVSKKNQWLPRRVLYELNGLVSRPEPGATPNKDQISYPLLHLLYHLGRAGRLLQVEAHKANRWILKPTERYGQYQQLSLVEQYIFLLETFWVDVNWSDMVRDRGVWGLPPLDSMFRVLLRLPSDRVSRLAADDDGDDNTERIRDLLWYMGEFVDYFAAFGFWTFEEDKGEGRYKGRIAVAAITPTSLFKKIGPVLLQERPLQLWNSAMRREFGGWAERPRRLVRKVCEVKSSSFYEPFVRLFPNGELQRSLPREPRGFQDGIYVFQVSLSRSCWRTIAVSARHTVEDLHRAIQRAYRFNDDHLYSFFLDGKKWSFHSVNSPYSNQGPHANEVLIGELNLLLGQRILYLFDYGDEWTFDVLLREIRPGGDLVKPEIIETRGEAPDQYTYWE</sequence>
<evidence type="ECO:0000259" key="1">
    <source>
        <dbReference type="Pfam" id="PF07929"/>
    </source>
</evidence>
<dbReference type="SUPFAM" id="SSF159941">
    <property type="entry name" value="MM3350-like"/>
    <property type="match status" value="1"/>
</dbReference>
<protein>
    <recommendedName>
        <fullName evidence="1">Plasmid pRiA4b Orf3-like domain-containing protein</fullName>
    </recommendedName>
</protein>
<dbReference type="InterPro" id="IPR024047">
    <property type="entry name" value="MM3350-like_sf"/>
</dbReference>
<gene>
    <name evidence="2" type="ORF">COOX1_0360</name>
</gene>
<dbReference type="Proteomes" id="UP000502196">
    <property type="component" value="Chromosome"/>
</dbReference>
<dbReference type="EMBL" id="LR792683">
    <property type="protein sequence ID" value="CAB3390342.1"/>
    <property type="molecule type" value="Genomic_DNA"/>
</dbReference>